<sequence length="70" mass="7904">MKNAMAAIQGKPAMLRAERIIESPSRIIVSLRQRNYVWLKRIALVFKVMALIYADEAAILTDSSPGNVRF</sequence>
<accession>A0AAU7U182</accession>
<dbReference type="AlphaFoldDB" id="A0AAU7U182"/>
<proteinExistence type="predicted"/>
<reference evidence="1" key="1">
    <citation type="submission" date="2024-06" db="EMBL/GenBank/DDBJ databases">
        <title>Multiomics insights into the TNT degradation mechanism by Pantoea sp. BJ2 isolated from an ammunition destruction site.</title>
        <authorList>
            <person name="Luo J."/>
        </authorList>
    </citation>
    <scope>NUCLEOTIDE SEQUENCE</scope>
    <source>
        <strain evidence="1">BJ2</strain>
    </source>
</reference>
<dbReference type="RefSeq" id="WP_167391204.1">
    <property type="nucleotide sequence ID" value="NZ_CP158292.1"/>
</dbReference>
<gene>
    <name evidence="1" type="ORF">AAF463_19395</name>
</gene>
<protein>
    <submittedName>
        <fullName evidence="1">Uncharacterized protein</fullName>
    </submittedName>
</protein>
<name>A0AAU7U182_9GAMM</name>
<organism evidence="1">
    <name type="scientific">Pantoea sp. BJ2</name>
    <dbReference type="NCBI Taxonomy" id="3141322"/>
    <lineage>
        <taxon>Bacteria</taxon>
        <taxon>Pseudomonadati</taxon>
        <taxon>Pseudomonadota</taxon>
        <taxon>Gammaproteobacteria</taxon>
        <taxon>Enterobacterales</taxon>
        <taxon>Erwiniaceae</taxon>
        <taxon>Pantoea</taxon>
    </lineage>
</organism>
<evidence type="ECO:0000313" key="1">
    <source>
        <dbReference type="EMBL" id="XBV46716.1"/>
    </source>
</evidence>
<dbReference type="EMBL" id="CP158292">
    <property type="protein sequence ID" value="XBV46716.1"/>
    <property type="molecule type" value="Genomic_DNA"/>
</dbReference>